<evidence type="ECO:0000313" key="1">
    <source>
        <dbReference type="EMBL" id="KAH7654719.1"/>
    </source>
</evidence>
<keyword evidence="2" id="KW-1185">Reference proteome</keyword>
<evidence type="ECO:0000313" key="2">
    <source>
        <dbReference type="Proteomes" id="UP000827976"/>
    </source>
</evidence>
<protein>
    <submittedName>
        <fullName evidence="1">Regulator of chromosome condensation 1/beta-lactamase-inhibitor protein II</fullName>
    </submittedName>
</protein>
<dbReference type="EMBL" id="CM037029">
    <property type="protein sequence ID" value="KAH7654719.1"/>
    <property type="molecule type" value="Genomic_DNA"/>
</dbReference>
<sequence>MCCIANAFQEPVEVFGFSEKVVEISAGYHHSSAITEDGKLFTWGNNSCGQLGLGKRAGSIVSTPTMIDCLADIKVSKVALGSEHSIAITDEGEVLSWGAGGSGRLGHGHQSSFLGFSMISSEYTPRLIKNFEGMKVRRIAAGMLHSACINEQGSVFIFGERTINKLGFGEAKNASRPLVVEQLPFSEEVACDEGRLFTWGSNENGCLGLGSMDIVRTPHDLRSSLLKFRISQVSCGWKHTAAISGGNIYTWGWGGANGTFFEDGHSSGGQLGHGNDVDYFEPMMVSMDQHVKALQISCGFNHTGGIFEHSQD</sequence>
<comment type="caution">
    <text evidence="1">The sequence shown here is derived from an EMBL/GenBank/DDBJ whole genome shotgun (WGS) entry which is preliminary data.</text>
</comment>
<gene>
    <name evidence="1" type="ORF">IHE45_19G159600</name>
</gene>
<name>A0ACB7U360_DIOAL</name>
<reference evidence="2" key="1">
    <citation type="journal article" date="2022" name="Nat. Commun.">
        <title>Chromosome evolution and the genetic basis of agronomically important traits in greater yam.</title>
        <authorList>
            <person name="Bredeson J.V."/>
            <person name="Lyons J.B."/>
            <person name="Oniyinde I.O."/>
            <person name="Okereke N.R."/>
            <person name="Kolade O."/>
            <person name="Nnabue I."/>
            <person name="Nwadili C.O."/>
            <person name="Hribova E."/>
            <person name="Parker M."/>
            <person name="Nwogha J."/>
            <person name="Shu S."/>
            <person name="Carlson J."/>
            <person name="Kariba R."/>
            <person name="Muthemba S."/>
            <person name="Knop K."/>
            <person name="Barton G.J."/>
            <person name="Sherwood A.V."/>
            <person name="Lopez-Montes A."/>
            <person name="Asiedu R."/>
            <person name="Jamnadass R."/>
            <person name="Muchugi A."/>
            <person name="Goodstein D."/>
            <person name="Egesi C.N."/>
            <person name="Featherston J."/>
            <person name="Asfaw A."/>
            <person name="Simpson G.G."/>
            <person name="Dolezel J."/>
            <person name="Hendre P.S."/>
            <person name="Van Deynze A."/>
            <person name="Kumar P.L."/>
            <person name="Obidiegwu J.E."/>
            <person name="Bhattacharjee R."/>
            <person name="Rokhsar D.S."/>
        </authorList>
    </citation>
    <scope>NUCLEOTIDE SEQUENCE [LARGE SCALE GENOMIC DNA]</scope>
    <source>
        <strain evidence="2">cv. TDa95/00328</strain>
    </source>
</reference>
<dbReference type="Proteomes" id="UP000827976">
    <property type="component" value="Chromosome 19"/>
</dbReference>
<proteinExistence type="predicted"/>
<organism evidence="1 2">
    <name type="scientific">Dioscorea alata</name>
    <name type="common">Purple yam</name>
    <dbReference type="NCBI Taxonomy" id="55571"/>
    <lineage>
        <taxon>Eukaryota</taxon>
        <taxon>Viridiplantae</taxon>
        <taxon>Streptophyta</taxon>
        <taxon>Embryophyta</taxon>
        <taxon>Tracheophyta</taxon>
        <taxon>Spermatophyta</taxon>
        <taxon>Magnoliopsida</taxon>
        <taxon>Liliopsida</taxon>
        <taxon>Dioscoreales</taxon>
        <taxon>Dioscoreaceae</taxon>
        <taxon>Dioscorea</taxon>
    </lineage>
</organism>
<accession>A0ACB7U360</accession>